<keyword evidence="14" id="KW-1185">Reference proteome</keyword>
<keyword evidence="3" id="KW-0808">Transferase</keyword>
<reference evidence="12 13" key="3">
    <citation type="journal article" name="Genome Announc.">
        <title>Improved Draft Genome Sequence of Clostridium pasteurianum Strain ATCC 6013 (DSM 525) Using a Hybrid Next-Generation Sequencing Approach.</title>
        <authorList>
            <person name="Pyne M.E."/>
            <person name="Utturkar S."/>
            <person name="Brown S.D."/>
            <person name="Moo-Young M."/>
            <person name="Chung D.A."/>
            <person name="Chou C.P."/>
        </authorList>
    </citation>
    <scope>NUCLEOTIDE SEQUENCE [LARGE SCALE GENOMIC DNA]</scope>
    <source>
        <strain evidence="12 13">ATCC 6013</strain>
    </source>
</reference>
<protein>
    <submittedName>
        <fullName evidence="11">Putative RNA polymerase sigma-54 factor</fullName>
    </submittedName>
    <submittedName>
        <fullName evidence="12">RNA polymerase, sigma 54 subunit, RpoN</fullName>
    </submittedName>
</protein>
<dbReference type="KEGG" id="cpat:CLPA_c28220"/>
<evidence type="ECO:0000313" key="13">
    <source>
        <dbReference type="Proteomes" id="UP000028042"/>
    </source>
</evidence>
<feature type="domain" description="RNA polymerase sigma factor 54 DNA-binding" evidence="9">
    <location>
        <begin position="294"/>
        <end position="452"/>
    </location>
</feature>
<dbReference type="PROSITE" id="PS50044">
    <property type="entry name" value="SIGMA54_3"/>
    <property type="match status" value="1"/>
</dbReference>
<evidence type="ECO:0000256" key="6">
    <source>
        <dbReference type="ARBA" id="ARBA00023082"/>
    </source>
</evidence>
<dbReference type="PATRIC" id="fig|1262449.3.peg.1269"/>
<dbReference type="PRINTS" id="PR00045">
    <property type="entry name" value="SIGMA54FCT"/>
</dbReference>
<evidence type="ECO:0000256" key="8">
    <source>
        <dbReference type="ARBA" id="ARBA00023163"/>
    </source>
</evidence>
<comment type="similarity">
    <text evidence="1">Belongs to the sigma-54 factor family.</text>
</comment>
<dbReference type="RefSeq" id="WP_003442988.1">
    <property type="nucleotide sequence ID" value="NZ_ANZB01000003.1"/>
</dbReference>
<sequence length="453" mass="53113">MNLDFNLNLTQQQKLVMTQQMQLSVKLLQMSNYELLDYVNKEIEENPVIDAEASGVLKEDNNEIDYNKLSKYLEDDNYSSKEISRNNEDVSPFNFISEQKSLKDFLKEQIIDLFENDYIRSICFYIIESINNLGYLSESIENLSNSLKVDSKYISEALKVIQSLDPTGIGARDLKECLMIQARKKGILDNKLKEIIDRYLEDIADNKYNKIAKDMNITIHEAQIYGDIIKSFEPKPSRGFYTGDETEYIIPDAYIKQVKEDLYILMNDNFIPKISINNIYKNILNNSQDEDAKKYVKEKINGATFLIKSIDMRRNTIYRVIEQIVDIQRNYFLDKHSYLKPMTLKDISERINMHESTISRAIRDKYINTDRGIMKIKDLFTTSISNNKNEDISTIKVKKYIRDIIDKEDKSKPISDQQISDILKNEGMKISRRTIAKYRDEMEIKSSSKRKRF</sequence>
<dbReference type="InterPro" id="IPR007046">
    <property type="entry name" value="RNA_pol_sigma_54_core-bd"/>
</dbReference>
<dbReference type="GeneID" id="93074945"/>
<dbReference type="EMBL" id="CP009268">
    <property type="protein sequence ID" value="AJA52877.1"/>
    <property type="molecule type" value="Genomic_DNA"/>
</dbReference>
<keyword evidence="2" id="KW-0240">DNA-directed RNA polymerase</keyword>
<dbReference type="AlphaFoldDB" id="A0A0H3J602"/>
<evidence type="ECO:0000313" key="12">
    <source>
        <dbReference type="EMBL" id="KRU11115.1"/>
    </source>
</evidence>
<keyword evidence="6" id="KW-0731">Sigma factor</keyword>
<keyword evidence="5" id="KW-0805">Transcription regulation</keyword>
<dbReference type="InterPro" id="IPR038709">
    <property type="entry name" value="RpoN_core-bd_sf"/>
</dbReference>
<proteinExistence type="inferred from homology"/>
<dbReference type="GO" id="GO:0003677">
    <property type="term" value="F:DNA binding"/>
    <property type="evidence" value="ECO:0007669"/>
    <property type="project" value="UniProtKB-KW"/>
</dbReference>
<evidence type="ECO:0000313" key="14">
    <source>
        <dbReference type="Proteomes" id="UP000030905"/>
    </source>
</evidence>
<organism evidence="11 14">
    <name type="scientific">Clostridium pasteurianum DSM 525 = ATCC 6013</name>
    <dbReference type="NCBI Taxonomy" id="1262449"/>
    <lineage>
        <taxon>Bacteria</taxon>
        <taxon>Bacillati</taxon>
        <taxon>Bacillota</taxon>
        <taxon>Clostridia</taxon>
        <taxon>Eubacteriales</taxon>
        <taxon>Clostridiaceae</taxon>
        <taxon>Clostridium</taxon>
    </lineage>
</organism>
<dbReference type="EMBL" id="JPGY02000001">
    <property type="protein sequence ID" value="KRU11115.1"/>
    <property type="molecule type" value="Genomic_DNA"/>
</dbReference>
<dbReference type="InterPro" id="IPR000394">
    <property type="entry name" value="RNA_pol_sigma_54"/>
</dbReference>
<reference evidence="12" key="2">
    <citation type="submission" date="2015-10" db="EMBL/GenBank/DDBJ databases">
        <title>Improved Draft Genome Sequence of Clostridium pasteurianum Strain ATCC 6013 (DSM 525) Using a Hybrid Next-Generation Sequencing Approach.</title>
        <authorList>
            <person name="Pyne M.E."/>
            <person name="Utturkar S.M."/>
            <person name="Brown S.D."/>
            <person name="Moo-Young M."/>
            <person name="Chung D.A."/>
            <person name="Chou P.C."/>
        </authorList>
    </citation>
    <scope>NUCLEOTIDE SEQUENCE</scope>
    <source>
        <strain evidence="12">ATCC 6013</strain>
    </source>
</reference>
<dbReference type="Proteomes" id="UP000028042">
    <property type="component" value="Unassembled WGS sequence"/>
</dbReference>
<evidence type="ECO:0000256" key="4">
    <source>
        <dbReference type="ARBA" id="ARBA00022695"/>
    </source>
</evidence>
<keyword evidence="4" id="KW-0548">Nucleotidyltransferase</keyword>
<name>A0A0H3J602_CLOPA</name>
<keyword evidence="7" id="KW-0238">DNA-binding</keyword>
<evidence type="ECO:0000259" key="9">
    <source>
        <dbReference type="Pfam" id="PF04552"/>
    </source>
</evidence>
<evidence type="ECO:0000256" key="5">
    <source>
        <dbReference type="ARBA" id="ARBA00023015"/>
    </source>
</evidence>
<dbReference type="KEGG" id="cpae:CPAST_c28220"/>
<dbReference type="InterPro" id="IPR007634">
    <property type="entry name" value="RNA_pol_sigma_54_DNA-bd"/>
</dbReference>
<dbReference type="PROSITE" id="PS00718">
    <property type="entry name" value="SIGMA54_2"/>
    <property type="match status" value="1"/>
</dbReference>
<evidence type="ECO:0000256" key="7">
    <source>
        <dbReference type="ARBA" id="ARBA00023125"/>
    </source>
</evidence>
<gene>
    <name evidence="11" type="primary">rpoN</name>
    <name evidence="11" type="ORF">CLPA_c28220</name>
    <name evidence="12" type="ORF">CP6013_00362</name>
</gene>
<dbReference type="Proteomes" id="UP000030905">
    <property type="component" value="Chromosome"/>
</dbReference>
<dbReference type="GO" id="GO:0016779">
    <property type="term" value="F:nucleotidyltransferase activity"/>
    <property type="evidence" value="ECO:0007669"/>
    <property type="project" value="UniProtKB-KW"/>
</dbReference>
<dbReference type="PANTHER" id="PTHR32248:SF4">
    <property type="entry name" value="RNA POLYMERASE SIGMA-54 FACTOR"/>
    <property type="match status" value="1"/>
</dbReference>
<dbReference type="GO" id="GO:0006352">
    <property type="term" value="P:DNA-templated transcription initiation"/>
    <property type="evidence" value="ECO:0007669"/>
    <property type="project" value="InterPro"/>
</dbReference>
<dbReference type="eggNOG" id="COG1508">
    <property type="taxonomic scope" value="Bacteria"/>
</dbReference>
<dbReference type="PANTHER" id="PTHR32248">
    <property type="entry name" value="RNA POLYMERASE SIGMA-54 FACTOR"/>
    <property type="match status" value="1"/>
</dbReference>
<feature type="domain" description="RNA polymerase sigma factor 54 core-binding" evidence="10">
    <location>
        <begin position="94"/>
        <end position="280"/>
    </location>
</feature>
<dbReference type="Gene3D" id="1.10.10.1330">
    <property type="entry name" value="RNA polymerase sigma-54 factor, core-binding domain"/>
    <property type="match status" value="1"/>
</dbReference>
<dbReference type="Pfam" id="PF00309">
    <property type="entry name" value="Sigma54_AID"/>
    <property type="match status" value="1"/>
</dbReference>
<evidence type="ECO:0000256" key="1">
    <source>
        <dbReference type="ARBA" id="ARBA00008798"/>
    </source>
</evidence>
<dbReference type="GO" id="GO:0001216">
    <property type="term" value="F:DNA-binding transcription activator activity"/>
    <property type="evidence" value="ECO:0007669"/>
    <property type="project" value="InterPro"/>
</dbReference>
<evidence type="ECO:0000313" key="11">
    <source>
        <dbReference type="EMBL" id="AJA52877.1"/>
    </source>
</evidence>
<dbReference type="Pfam" id="PF04963">
    <property type="entry name" value="Sigma54_CBD"/>
    <property type="match status" value="1"/>
</dbReference>
<accession>A0A0H3J602</accession>
<dbReference type="GO" id="GO:0016987">
    <property type="term" value="F:sigma factor activity"/>
    <property type="evidence" value="ECO:0007669"/>
    <property type="project" value="UniProtKB-KW"/>
</dbReference>
<dbReference type="PIRSF" id="PIRSF000774">
    <property type="entry name" value="RpoN"/>
    <property type="match status" value="1"/>
</dbReference>
<evidence type="ECO:0000256" key="3">
    <source>
        <dbReference type="ARBA" id="ARBA00022679"/>
    </source>
</evidence>
<keyword evidence="8" id="KW-0804">Transcription</keyword>
<evidence type="ECO:0000256" key="2">
    <source>
        <dbReference type="ARBA" id="ARBA00022478"/>
    </source>
</evidence>
<reference evidence="11 14" key="1">
    <citation type="journal article" date="2015" name="Genome Announc.">
        <title>Complete Genome Sequence of the Nitrogen-Fixing and Solvent-Producing Clostridium pasteurianum DSM 525.</title>
        <authorList>
            <person name="Poehlein A."/>
            <person name="Grosse-Honebrink A."/>
            <person name="Zhang Y."/>
            <person name="Minton N.P."/>
            <person name="Daniel R."/>
        </authorList>
    </citation>
    <scope>NUCLEOTIDE SEQUENCE [LARGE SCALE GENOMIC DNA]</scope>
    <source>
        <strain evidence="11">DSM 525</strain>
        <strain evidence="14">DSM 525 / ATCC 6013</strain>
    </source>
</reference>
<dbReference type="Gene3D" id="1.10.10.60">
    <property type="entry name" value="Homeodomain-like"/>
    <property type="match status" value="1"/>
</dbReference>
<dbReference type="GO" id="GO:0000428">
    <property type="term" value="C:DNA-directed RNA polymerase complex"/>
    <property type="evidence" value="ECO:0007669"/>
    <property type="project" value="UniProtKB-KW"/>
</dbReference>
<dbReference type="NCBIfam" id="TIGR02395">
    <property type="entry name" value="rpoN_sigma"/>
    <property type="match status" value="1"/>
</dbReference>
<dbReference type="Pfam" id="PF04552">
    <property type="entry name" value="Sigma54_DBD"/>
    <property type="match status" value="1"/>
</dbReference>
<evidence type="ECO:0000259" key="10">
    <source>
        <dbReference type="Pfam" id="PF04963"/>
    </source>
</evidence>